<proteinExistence type="inferred from homology"/>
<dbReference type="SUPFAM" id="SSF109755">
    <property type="entry name" value="PhoU-like"/>
    <property type="match status" value="1"/>
</dbReference>
<feature type="domain" description="PhoU" evidence="9">
    <location>
        <begin position="37"/>
        <end position="124"/>
    </location>
</feature>
<evidence type="ECO:0000256" key="4">
    <source>
        <dbReference type="ARBA" id="ARBA00022448"/>
    </source>
</evidence>
<evidence type="ECO:0000256" key="7">
    <source>
        <dbReference type="ARBA" id="ARBA00056181"/>
    </source>
</evidence>
<sequence>MSDDTTAATSAWSWDEERVTIGRHFLRDLEGLWSEVLKLAAVVEEALDQSLSALCEGRVDLADEIRRQKPAVDRWEVAIERECVRVLALHQPVASDLRRVAAVLKINGDLERLAELARHIAKRVKKLAADPHAFPIPQPLEDLALAALAQVHHSLDALARADVHNAQAVIKADQTVDRCYRAVIRGLKQDIIDNPDRIDTWLRFVNTARNLERIADHGARIAEAVVYLKEGEILPNPGGALKPGGVSPRS</sequence>
<dbReference type="FunFam" id="1.20.58.220:FF:000004">
    <property type="entry name" value="Phosphate-specific transport system accessory protein PhoU"/>
    <property type="match status" value="1"/>
</dbReference>
<evidence type="ECO:0000313" key="10">
    <source>
        <dbReference type="EMBL" id="APW61877.1"/>
    </source>
</evidence>
<evidence type="ECO:0000256" key="8">
    <source>
        <dbReference type="PIRNR" id="PIRNR003107"/>
    </source>
</evidence>
<dbReference type="Pfam" id="PF01895">
    <property type="entry name" value="PhoU"/>
    <property type="match status" value="2"/>
</dbReference>
<dbReference type="RefSeq" id="WP_076347564.1">
    <property type="nucleotide sequence ID" value="NZ_CP019082.1"/>
</dbReference>
<dbReference type="PIRSF" id="PIRSF003107">
    <property type="entry name" value="PhoU"/>
    <property type="match status" value="1"/>
</dbReference>
<comment type="subunit">
    <text evidence="3 8">Homodimer.</text>
</comment>
<keyword evidence="11" id="KW-1185">Reference proteome</keyword>
<comment type="similarity">
    <text evidence="2 8">Belongs to the PhoU family.</text>
</comment>
<evidence type="ECO:0000259" key="9">
    <source>
        <dbReference type="Pfam" id="PF01895"/>
    </source>
</evidence>
<evidence type="ECO:0000256" key="5">
    <source>
        <dbReference type="ARBA" id="ARBA00022490"/>
    </source>
</evidence>
<keyword evidence="4 8" id="KW-0813">Transport</keyword>
<dbReference type="InterPro" id="IPR026022">
    <property type="entry name" value="PhoU_dom"/>
</dbReference>
<evidence type="ECO:0000256" key="1">
    <source>
        <dbReference type="ARBA" id="ARBA00004496"/>
    </source>
</evidence>
<keyword evidence="5 8" id="KW-0963">Cytoplasm</keyword>
<name>A0A1U7CSG0_9BACT</name>
<dbReference type="KEGG" id="pbor:BSF38_03407"/>
<dbReference type="Gene3D" id="1.20.58.220">
    <property type="entry name" value="Phosphate transport system protein phou homolog 2, domain 2"/>
    <property type="match status" value="1"/>
</dbReference>
<dbReference type="EMBL" id="CP019082">
    <property type="protein sequence ID" value="APW61877.1"/>
    <property type="molecule type" value="Genomic_DNA"/>
</dbReference>
<feature type="domain" description="PhoU" evidence="9">
    <location>
        <begin position="142"/>
        <end position="225"/>
    </location>
</feature>
<dbReference type="PANTHER" id="PTHR42930:SF3">
    <property type="entry name" value="PHOSPHATE-SPECIFIC TRANSPORT SYSTEM ACCESSORY PROTEIN PHOU"/>
    <property type="match status" value="1"/>
</dbReference>
<evidence type="ECO:0000256" key="3">
    <source>
        <dbReference type="ARBA" id="ARBA00011738"/>
    </source>
</evidence>
<gene>
    <name evidence="10" type="ORF">BSF38_03407</name>
</gene>
<dbReference type="STRING" id="1387353.BSF38_03407"/>
<reference evidence="11" key="1">
    <citation type="submission" date="2016-12" db="EMBL/GenBank/DDBJ databases">
        <title>Comparative genomics of four Isosphaeraceae planctomycetes: a common pool of plasmids and glycoside hydrolase genes.</title>
        <authorList>
            <person name="Ivanova A."/>
        </authorList>
    </citation>
    <scope>NUCLEOTIDE SEQUENCE [LARGE SCALE GENOMIC DNA]</scope>
    <source>
        <strain evidence="11">PX4</strain>
    </source>
</reference>
<dbReference type="OrthoDB" id="9814256at2"/>
<comment type="function">
    <text evidence="7 8">Plays a role in the regulation of phosphate uptake.</text>
</comment>
<dbReference type="GO" id="GO:0045936">
    <property type="term" value="P:negative regulation of phosphate metabolic process"/>
    <property type="evidence" value="ECO:0007669"/>
    <property type="project" value="InterPro"/>
</dbReference>
<comment type="subcellular location">
    <subcellularLocation>
        <location evidence="1 8">Cytoplasm</location>
    </subcellularLocation>
</comment>
<protein>
    <recommendedName>
        <fullName evidence="8">Phosphate-specific transport system accessory protein PhoU</fullName>
    </recommendedName>
</protein>
<evidence type="ECO:0000256" key="2">
    <source>
        <dbReference type="ARBA" id="ARBA00008107"/>
    </source>
</evidence>
<accession>A0A1U7CSG0</accession>
<dbReference type="GO" id="GO:0006817">
    <property type="term" value="P:phosphate ion transport"/>
    <property type="evidence" value="ECO:0007669"/>
    <property type="project" value="UniProtKB-KW"/>
</dbReference>
<dbReference type="PANTHER" id="PTHR42930">
    <property type="entry name" value="PHOSPHATE-SPECIFIC TRANSPORT SYSTEM ACCESSORY PROTEIN PHOU"/>
    <property type="match status" value="1"/>
</dbReference>
<dbReference type="InterPro" id="IPR038078">
    <property type="entry name" value="PhoU-like_sf"/>
</dbReference>
<evidence type="ECO:0000313" key="11">
    <source>
        <dbReference type="Proteomes" id="UP000186309"/>
    </source>
</evidence>
<keyword evidence="6 8" id="KW-0592">Phosphate transport</keyword>
<dbReference type="GO" id="GO:0030643">
    <property type="term" value="P:intracellular phosphate ion homeostasis"/>
    <property type="evidence" value="ECO:0007669"/>
    <property type="project" value="InterPro"/>
</dbReference>
<dbReference type="AlphaFoldDB" id="A0A1U7CSG0"/>
<dbReference type="InterPro" id="IPR028366">
    <property type="entry name" value="PhoU"/>
</dbReference>
<organism evidence="10 11">
    <name type="scientific">Paludisphaera borealis</name>
    <dbReference type="NCBI Taxonomy" id="1387353"/>
    <lineage>
        <taxon>Bacteria</taxon>
        <taxon>Pseudomonadati</taxon>
        <taxon>Planctomycetota</taxon>
        <taxon>Planctomycetia</taxon>
        <taxon>Isosphaerales</taxon>
        <taxon>Isosphaeraceae</taxon>
        <taxon>Paludisphaera</taxon>
    </lineage>
</organism>
<dbReference type="GO" id="GO:0005737">
    <property type="term" value="C:cytoplasm"/>
    <property type="evidence" value="ECO:0007669"/>
    <property type="project" value="UniProtKB-SubCell"/>
</dbReference>
<dbReference type="Proteomes" id="UP000186309">
    <property type="component" value="Chromosome"/>
</dbReference>
<evidence type="ECO:0000256" key="6">
    <source>
        <dbReference type="ARBA" id="ARBA00022592"/>
    </source>
</evidence>
<dbReference type="NCBIfam" id="TIGR02135">
    <property type="entry name" value="phoU_full"/>
    <property type="match status" value="1"/>
</dbReference>